<dbReference type="SUPFAM" id="SSF57850">
    <property type="entry name" value="RING/U-box"/>
    <property type="match status" value="1"/>
</dbReference>
<gene>
    <name evidence="5" type="ORF">LCGC14_2491750</name>
</gene>
<dbReference type="GO" id="GO:0008270">
    <property type="term" value="F:zinc ion binding"/>
    <property type="evidence" value="ECO:0007669"/>
    <property type="project" value="InterPro"/>
</dbReference>
<dbReference type="GO" id="GO:0097602">
    <property type="term" value="F:cullin family protein binding"/>
    <property type="evidence" value="ECO:0007669"/>
    <property type="project" value="InterPro"/>
</dbReference>
<evidence type="ECO:0000256" key="1">
    <source>
        <dbReference type="ARBA" id="ARBA00013928"/>
    </source>
</evidence>
<proteinExistence type="predicted"/>
<dbReference type="PROSITE" id="PS50089">
    <property type="entry name" value="ZF_RING_2"/>
    <property type="match status" value="1"/>
</dbReference>
<evidence type="ECO:0000256" key="2">
    <source>
        <dbReference type="ARBA" id="ARBA00022618"/>
    </source>
</evidence>
<dbReference type="GO" id="GO:0031145">
    <property type="term" value="P:anaphase-promoting complex-dependent catabolic process"/>
    <property type="evidence" value="ECO:0007669"/>
    <property type="project" value="InterPro"/>
</dbReference>
<keyword evidence="3" id="KW-0131">Cell cycle</keyword>
<organism evidence="5">
    <name type="scientific">marine sediment metagenome</name>
    <dbReference type="NCBI Taxonomy" id="412755"/>
    <lineage>
        <taxon>unclassified sequences</taxon>
        <taxon>metagenomes</taxon>
        <taxon>ecological metagenomes</taxon>
    </lineage>
</organism>
<keyword evidence="3" id="KW-0498">Mitosis</keyword>
<comment type="caution">
    <text evidence="5">The sequence shown here is derived from an EMBL/GenBank/DDBJ whole genome shotgun (WGS) entry which is preliminary data.</text>
</comment>
<evidence type="ECO:0000259" key="4">
    <source>
        <dbReference type="PROSITE" id="PS50089"/>
    </source>
</evidence>
<reference evidence="5" key="1">
    <citation type="journal article" date="2015" name="Nature">
        <title>Complex archaea that bridge the gap between prokaryotes and eukaryotes.</title>
        <authorList>
            <person name="Spang A."/>
            <person name="Saw J.H."/>
            <person name="Jorgensen S.L."/>
            <person name="Zaremba-Niedzwiedzka K."/>
            <person name="Martijn J."/>
            <person name="Lind A.E."/>
            <person name="van Eijk R."/>
            <person name="Schleper C."/>
            <person name="Guy L."/>
            <person name="Ettema T.J."/>
        </authorList>
    </citation>
    <scope>NUCLEOTIDE SEQUENCE</scope>
</reference>
<name>A0A0F9B584_9ZZZZ</name>
<dbReference type="Pfam" id="PF12861">
    <property type="entry name" value="zf-ANAPC11"/>
    <property type="match status" value="1"/>
</dbReference>
<dbReference type="InterPro" id="IPR013083">
    <property type="entry name" value="Znf_RING/FYVE/PHD"/>
</dbReference>
<dbReference type="InterPro" id="IPR024991">
    <property type="entry name" value="RING-H2_APC11"/>
</dbReference>
<protein>
    <recommendedName>
        <fullName evidence="1">Anaphase-promoting complex subunit 11</fullName>
    </recommendedName>
</protein>
<sequence>MTSKIPFVPRAFSDICPICHDTTITSPVYPAAFQYNKVDLEEKTIEFKLNKVCQHIFYEHCLSSWLRQVDSSNICPLCTREYTDVIQIKDKVKAVVASKRVMVRIVKQLKKIVNLMRN</sequence>
<dbReference type="GO" id="GO:0051301">
    <property type="term" value="P:cell division"/>
    <property type="evidence" value="ECO:0007669"/>
    <property type="project" value="UniProtKB-KW"/>
</dbReference>
<dbReference type="AlphaFoldDB" id="A0A0F9B584"/>
<dbReference type="GO" id="GO:0005680">
    <property type="term" value="C:anaphase-promoting complex"/>
    <property type="evidence" value="ECO:0007669"/>
    <property type="project" value="InterPro"/>
</dbReference>
<dbReference type="GO" id="GO:0061630">
    <property type="term" value="F:ubiquitin protein ligase activity"/>
    <property type="evidence" value="ECO:0007669"/>
    <property type="project" value="InterPro"/>
</dbReference>
<evidence type="ECO:0000256" key="3">
    <source>
        <dbReference type="ARBA" id="ARBA00022776"/>
    </source>
</evidence>
<evidence type="ECO:0000313" key="5">
    <source>
        <dbReference type="EMBL" id="KKL16820.1"/>
    </source>
</evidence>
<dbReference type="InterPro" id="IPR001841">
    <property type="entry name" value="Znf_RING"/>
</dbReference>
<feature type="domain" description="RING-type" evidence="4">
    <location>
        <begin position="16"/>
        <end position="79"/>
    </location>
</feature>
<dbReference type="Gene3D" id="3.30.40.10">
    <property type="entry name" value="Zinc/RING finger domain, C3HC4 (zinc finger)"/>
    <property type="match status" value="1"/>
</dbReference>
<accession>A0A0F9B584</accession>
<keyword evidence="2" id="KW-0132">Cell division</keyword>
<dbReference type="EMBL" id="LAZR01039515">
    <property type="protein sequence ID" value="KKL16820.1"/>
    <property type="molecule type" value="Genomic_DNA"/>
</dbReference>